<dbReference type="InterPro" id="IPR011989">
    <property type="entry name" value="ARM-like"/>
</dbReference>
<dbReference type="SUPFAM" id="SSF48371">
    <property type="entry name" value="ARM repeat"/>
    <property type="match status" value="1"/>
</dbReference>
<dbReference type="AlphaFoldDB" id="A0AAV9I922"/>
<dbReference type="InterPro" id="IPR051177">
    <property type="entry name" value="CIK-Related_Protein"/>
</dbReference>
<feature type="compositionally biased region" description="Polar residues" evidence="1">
    <location>
        <begin position="686"/>
        <end position="728"/>
    </location>
</feature>
<dbReference type="SUPFAM" id="SSF56112">
    <property type="entry name" value="Protein kinase-like (PK-like)"/>
    <property type="match status" value="1"/>
</dbReference>
<dbReference type="GO" id="GO:0004672">
    <property type="term" value="F:protein kinase activity"/>
    <property type="evidence" value="ECO:0007669"/>
    <property type="project" value="InterPro"/>
</dbReference>
<evidence type="ECO:0000256" key="1">
    <source>
        <dbReference type="SAM" id="MobiDB-lite"/>
    </source>
</evidence>
<dbReference type="Gene3D" id="1.25.10.10">
    <property type="entry name" value="Leucine-rich Repeat Variant"/>
    <property type="match status" value="1"/>
</dbReference>
<gene>
    <name evidence="3" type="ORF">GAYE_SCF00G1647</name>
</gene>
<accession>A0AAV9I922</accession>
<dbReference type="Gene3D" id="3.30.200.20">
    <property type="entry name" value="Phosphorylase Kinase, domain 1"/>
    <property type="match status" value="1"/>
</dbReference>
<comment type="caution">
    <text evidence="3">The sequence shown here is derived from an EMBL/GenBank/DDBJ whole genome shotgun (WGS) entry which is preliminary data.</text>
</comment>
<feature type="region of interest" description="Disordered" evidence="1">
    <location>
        <begin position="686"/>
        <end position="758"/>
    </location>
</feature>
<feature type="compositionally biased region" description="Basic and acidic residues" evidence="1">
    <location>
        <begin position="638"/>
        <end position="649"/>
    </location>
</feature>
<name>A0AAV9I922_9RHOD</name>
<feature type="compositionally biased region" description="Polar residues" evidence="1">
    <location>
        <begin position="610"/>
        <end position="619"/>
    </location>
</feature>
<dbReference type="Proteomes" id="UP001300502">
    <property type="component" value="Unassembled WGS sequence"/>
</dbReference>
<organism evidence="3 4">
    <name type="scientific">Galdieria yellowstonensis</name>
    <dbReference type="NCBI Taxonomy" id="3028027"/>
    <lineage>
        <taxon>Eukaryota</taxon>
        <taxon>Rhodophyta</taxon>
        <taxon>Bangiophyceae</taxon>
        <taxon>Galdieriales</taxon>
        <taxon>Galdieriaceae</taxon>
        <taxon>Galdieria</taxon>
    </lineage>
</organism>
<dbReference type="Gene3D" id="1.10.510.10">
    <property type="entry name" value="Transferase(Phosphotransferase) domain 1"/>
    <property type="match status" value="1"/>
</dbReference>
<sequence>MQFFEKLIGKEQNSLGYSLGAALSSSEKTPIWKIYESKNKETKEAALVFVYETRKEDANKSLRNVARNGLQKLKTLRHPNILKFYNAVESESSISFATEEALPLSEYVQRYGPLTKDSIYWGLHCLAKALEFIHNDCKLSHGKISPASVFITPGGDWKLGAFEASVNDLTSLRETMFLQDERYCSPELLRQQWNVLSKAPIYAVDSWAFGCIIQELFSGFFRSAEQLKKLDAIPKDLVFDYQKLLSSNPSSRIPPGKLLENNCLQSNSFVNMNLFLENFELKESLERDNFLHKITDDIDSISKTFLRFKLVPILCTSIECGSGGVSVFNCICAIFSHIVDNNFRQDLVRQHVIRWFSEAKPENRVFRTELVNKIELFAPFMDREKVNKVVFPFLCQNMKDLGSPALRDSSVKSIVHIIEVLDEKQANSVLMSHLAKLQLDKEPAIRANTTVCIGKIASYLSDSTKKKVLIPAFTRALKDPFPPTRVAGLVSLVKTAGSYEPSDMAKKILPSVVPCLVDEDNETRTQAFECLEFFLSKIRQLHEQMSQGTANSLMNETNVRNKMEKGKESGKNSGWNFTSLAASLAMQLSETIADAHTTQQPTNADKHYRTNTTEQQTSSRDIKASEGFITSALSGEKTTPERKGSKEDAENWDLLIDFSEPLPYNKSSENIGELGTTANSRFENKYKTASSSSTRTIQTTGTKTNTAALSRTRTRPTASSLDQIVSESSRSRRKQAKEKTDDDDWSALLGGPDIPPRK</sequence>
<protein>
    <recommendedName>
        <fullName evidence="2">Protein kinase domain-containing protein</fullName>
    </recommendedName>
</protein>
<dbReference type="PROSITE" id="PS50011">
    <property type="entry name" value="PROTEIN_KINASE_DOM"/>
    <property type="match status" value="1"/>
</dbReference>
<dbReference type="PANTHER" id="PTHR12984:SF3">
    <property type="entry name" value="N-TERMINAL KINASE-LIKE PROTEIN"/>
    <property type="match status" value="1"/>
</dbReference>
<evidence type="ECO:0000313" key="4">
    <source>
        <dbReference type="Proteomes" id="UP001300502"/>
    </source>
</evidence>
<dbReference type="InterPro" id="IPR011009">
    <property type="entry name" value="Kinase-like_dom_sf"/>
</dbReference>
<dbReference type="InterPro" id="IPR000719">
    <property type="entry name" value="Prot_kinase_dom"/>
</dbReference>
<evidence type="ECO:0000313" key="3">
    <source>
        <dbReference type="EMBL" id="KAK4523751.1"/>
    </source>
</evidence>
<feature type="domain" description="Protein kinase" evidence="2">
    <location>
        <begin position="17"/>
        <end position="270"/>
    </location>
</feature>
<dbReference type="GO" id="GO:0005524">
    <property type="term" value="F:ATP binding"/>
    <property type="evidence" value="ECO:0007669"/>
    <property type="project" value="InterPro"/>
</dbReference>
<dbReference type="Pfam" id="PF00069">
    <property type="entry name" value="Pkinase"/>
    <property type="match status" value="1"/>
</dbReference>
<evidence type="ECO:0000259" key="2">
    <source>
        <dbReference type="PROSITE" id="PS50011"/>
    </source>
</evidence>
<dbReference type="SMART" id="SM00220">
    <property type="entry name" value="S_TKc"/>
    <property type="match status" value="1"/>
</dbReference>
<dbReference type="EMBL" id="JANCYU010000020">
    <property type="protein sequence ID" value="KAK4523751.1"/>
    <property type="molecule type" value="Genomic_DNA"/>
</dbReference>
<keyword evidence="4" id="KW-1185">Reference proteome</keyword>
<dbReference type="InterPro" id="IPR016024">
    <property type="entry name" value="ARM-type_fold"/>
</dbReference>
<feature type="region of interest" description="Disordered" evidence="1">
    <location>
        <begin position="597"/>
        <end position="650"/>
    </location>
</feature>
<reference evidence="3 4" key="1">
    <citation type="submission" date="2022-07" db="EMBL/GenBank/DDBJ databases">
        <title>Genome-wide signatures of adaptation to extreme environments.</title>
        <authorList>
            <person name="Cho C.H."/>
            <person name="Yoon H.S."/>
        </authorList>
    </citation>
    <scope>NUCLEOTIDE SEQUENCE [LARGE SCALE GENOMIC DNA]</scope>
    <source>
        <strain evidence="3 4">108.79 E11</strain>
    </source>
</reference>
<proteinExistence type="predicted"/>
<dbReference type="PANTHER" id="PTHR12984">
    <property type="entry name" value="SCY1-RELATED S/T PROTEIN KINASE-LIKE"/>
    <property type="match status" value="1"/>
</dbReference>